<reference evidence="2 3" key="1">
    <citation type="submission" date="2016-08" db="EMBL/GenBank/DDBJ databases">
        <title>Genomes of anaerobic fungi encode conserved fungal cellulosomes for biomass hydrolysis.</title>
        <authorList>
            <consortium name="DOE Joint Genome Institute"/>
            <person name="Haitjema C.H."/>
            <person name="Gilmore S.P."/>
            <person name="Henske J.K."/>
            <person name="Solomon K.V."/>
            <person name="De Groot R."/>
            <person name="Kuo A."/>
            <person name="Mondo S.J."/>
            <person name="Salamov A.A."/>
            <person name="Labutti K."/>
            <person name="Zhao Z."/>
            <person name="Chiniquy J."/>
            <person name="Barry K."/>
            <person name="Brewer H.M."/>
            <person name="Purvine S.O."/>
            <person name="Wright A.T."/>
            <person name="Boxma B."/>
            <person name="Van Alen T."/>
            <person name="Hackstein J.H."/>
            <person name="Baker S.E."/>
            <person name="Grigoriev I.V."/>
            <person name="O'Malley M.A."/>
        </authorList>
    </citation>
    <scope>NUCLEOTIDE SEQUENCE [LARGE SCALE GENOMIC DNA]</scope>
    <source>
        <strain evidence="3">finn</strain>
    </source>
</reference>
<accession>A0A1Y1V5K8</accession>
<evidence type="ECO:0000256" key="1">
    <source>
        <dbReference type="SAM" id="Coils"/>
    </source>
</evidence>
<proteinExistence type="predicted"/>
<reference evidence="2 3" key="2">
    <citation type="submission" date="2016-08" db="EMBL/GenBank/DDBJ databases">
        <title>Pervasive Adenine N6-methylation of Active Genes in Fungi.</title>
        <authorList>
            <consortium name="DOE Joint Genome Institute"/>
            <person name="Mondo S.J."/>
            <person name="Dannebaum R.O."/>
            <person name="Kuo R.C."/>
            <person name="Labutti K."/>
            <person name="Haridas S."/>
            <person name="Kuo A."/>
            <person name="Salamov A."/>
            <person name="Ahrendt S.R."/>
            <person name="Lipzen A."/>
            <person name="Sullivan W."/>
            <person name="Andreopoulos W.B."/>
            <person name="Clum A."/>
            <person name="Lindquist E."/>
            <person name="Daum C."/>
            <person name="Ramamoorthy G.K."/>
            <person name="Gryganskyi A."/>
            <person name="Culley D."/>
            <person name="Magnuson J.K."/>
            <person name="James T.Y."/>
            <person name="O'Malley M.A."/>
            <person name="Stajich J.E."/>
            <person name="Spatafora J.W."/>
            <person name="Visel A."/>
            <person name="Grigoriev I.V."/>
        </authorList>
    </citation>
    <scope>NUCLEOTIDE SEQUENCE [LARGE SCALE GENOMIC DNA]</scope>
    <source>
        <strain evidence="3">finn</strain>
    </source>
</reference>
<keyword evidence="1" id="KW-0175">Coiled coil</keyword>
<keyword evidence="3" id="KW-1185">Reference proteome</keyword>
<dbReference type="EMBL" id="MCFH01000029">
    <property type="protein sequence ID" value="ORX47836.1"/>
    <property type="molecule type" value="Genomic_DNA"/>
</dbReference>
<evidence type="ECO:0000313" key="2">
    <source>
        <dbReference type="EMBL" id="ORX47836.1"/>
    </source>
</evidence>
<name>A0A1Y1V5K8_9FUNG</name>
<feature type="coiled-coil region" evidence="1">
    <location>
        <begin position="12"/>
        <end position="80"/>
    </location>
</feature>
<sequence>MTISNEELSIYVEGIQKQIDELNKVIKNENENNQNSNSSNVNSEELDKIIEEKEYYKKQYEKSEYRIIFLLRKINELESQIKN</sequence>
<protein>
    <submittedName>
        <fullName evidence="2">Uncharacterized protein</fullName>
    </submittedName>
</protein>
<dbReference type="Proteomes" id="UP000193719">
    <property type="component" value="Unassembled WGS sequence"/>
</dbReference>
<evidence type="ECO:0000313" key="3">
    <source>
        <dbReference type="Proteomes" id="UP000193719"/>
    </source>
</evidence>
<organism evidence="2 3">
    <name type="scientific">Piromyces finnis</name>
    <dbReference type="NCBI Taxonomy" id="1754191"/>
    <lineage>
        <taxon>Eukaryota</taxon>
        <taxon>Fungi</taxon>
        <taxon>Fungi incertae sedis</taxon>
        <taxon>Chytridiomycota</taxon>
        <taxon>Chytridiomycota incertae sedis</taxon>
        <taxon>Neocallimastigomycetes</taxon>
        <taxon>Neocallimastigales</taxon>
        <taxon>Neocallimastigaceae</taxon>
        <taxon>Piromyces</taxon>
    </lineage>
</organism>
<comment type="caution">
    <text evidence="2">The sequence shown here is derived from an EMBL/GenBank/DDBJ whole genome shotgun (WGS) entry which is preliminary data.</text>
</comment>
<dbReference type="AlphaFoldDB" id="A0A1Y1V5K8"/>
<gene>
    <name evidence="2" type="ORF">BCR36DRAFT_584545</name>
</gene>